<dbReference type="InterPro" id="IPR004087">
    <property type="entry name" value="KH_dom"/>
</dbReference>
<dbReference type="InterPro" id="IPR004088">
    <property type="entry name" value="KH_dom_type_1"/>
</dbReference>
<dbReference type="EMBL" id="JAHXZJ010001864">
    <property type="protein sequence ID" value="KAH0549373.1"/>
    <property type="molecule type" value="Genomic_DNA"/>
</dbReference>
<proteinExistence type="predicted"/>
<gene>
    <name evidence="4" type="ORF">KQX54_008793</name>
</gene>
<dbReference type="GO" id="GO:0045727">
    <property type="term" value="P:positive regulation of translation"/>
    <property type="evidence" value="ECO:0007669"/>
    <property type="project" value="InterPro"/>
</dbReference>
<reference evidence="4 5" key="1">
    <citation type="journal article" date="2021" name="J. Hered.">
        <title>A chromosome-level genome assembly of the parasitoid wasp, Cotesia glomerata (Hymenoptera: Braconidae).</title>
        <authorList>
            <person name="Pinto B.J."/>
            <person name="Weis J.J."/>
            <person name="Gamble T."/>
            <person name="Ode P.J."/>
            <person name="Paul R."/>
            <person name="Zaspel J.M."/>
        </authorList>
    </citation>
    <scope>NUCLEOTIDE SEQUENCE [LARGE SCALE GENOMIC DNA]</scope>
    <source>
        <tissue evidence="4">Whole</tissue>
    </source>
</reference>
<dbReference type="GO" id="GO:0034518">
    <property type="term" value="C:RNA cap binding complex"/>
    <property type="evidence" value="ECO:0007669"/>
    <property type="project" value="TreeGrafter"/>
</dbReference>
<dbReference type="GO" id="GO:0003743">
    <property type="term" value="F:translation initiation factor activity"/>
    <property type="evidence" value="ECO:0007669"/>
    <property type="project" value="TreeGrafter"/>
</dbReference>
<dbReference type="Pfam" id="PF00013">
    <property type="entry name" value="KH_1"/>
    <property type="match status" value="1"/>
</dbReference>
<dbReference type="InterPro" id="IPR036612">
    <property type="entry name" value="KH_dom_type_1_sf"/>
</dbReference>
<feature type="domain" description="K Homology" evidence="3">
    <location>
        <begin position="192"/>
        <end position="263"/>
    </location>
</feature>
<dbReference type="GO" id="GO:0003723">
    <property type="term" value="F:RNA binding"/>
    <property type="evidence" value="ECO:0007669"/>
    <property type="project" value="UniProtKB-UniRule"/>
</dbReference>
<protein>
    <recommendedName>
        <fullName evidence="3">K Homology domain-containing protein</fullName>
    </recommendedName>
</protein>
<dbReference type="AlphaFoldDB" id="A0AAV7ICI9"/>
<evidence type="ECO:0000259" key="3">
    <source>
        <dbReference type="SMART" id="SM00322"/>
    </source>
</evidence>
<feature type="compositionally biased region" description="Low complexity" evidence="2">
    <location>
        <begin position="285"/>
        <end position="295"/>
    </location>
</feature>
<dbReference type="InterPro" id="IPR040160">
    <property type="entry name" value="Mxt"/>
</dbReference>
<dbReference type="PANTHER" id="PTHR20849:SF2">
    <property type="entry name" value="EUKARYOTIC TRANSLATION INITIATION FACTOR 4E-BINDING PROTEIN MEXTLI"/>
    <property type="match status" value="1"/>
</dbReference>
<dbReference type="FunFam" id="3.30.1370.10:FF:000072">
    <property type="entry name" value="Uncharacterized protein, isoform A"/>
    <property type="match status" value="1"/>
</dbReference>
<dbReference type="GO" id="GO:0008190">
    <property type="term" value="F:eukaryotic initiation factor 4E binding"/>
    <property type="evidence" value="ECO:0007669"/>
    <property type="project" value="InterPro"/>
</dbReference>
<dbReference type="SMART" id="SM00322">
    <property type="entry name" value="KH"/>
    <property type="match status" value="1"/>
</dbReference>
<dbReference type="Gene3D" id="1.25.40.180">
    <property type="match status" value="1"/>
</dbReference>
<dbReference type="GO" id="GO:1901190">
    <property type="term" value="P:regulation of formation of translation initiation ternary complex"/>
    <property type="evidence" value="ECO:0007669"/>
    <property type="project" value="TreeGrafter"/>
</dbReference>
<dbReference type="PANTHER" id="PTHR20849">
    <property type="entry name" value="EUKARYOTIC TRANSLATION INITIATION FACTOR 4E-BINDING PROTEIN MEXTLI"/>
    <property type="match status" value="1"/>
</dbReference>
<accession>A0AAV7ICI9</accession>
<dbReference type="SUPFAM" id="SSF54791">
    <property type="entry name" value="Eukaryotic type KH-domain (KH-domain type I)"/>
    <property type="match status" value="1"/>
</dbReference>
<dbReference type="PROSITE" id="PS50084">
    <property type="entry name" value="KH_TYPE_1"/>
    <property type="match status" value="1"/>
</dbReference>
<dbReference type="Proteomes" id="UP000826195">
    <property type="component" value="Unassembled WGS sequence"/>
</dbReference>
<dbReference type="Gene3D" id="3.30.1370.10">
    <property type="entry name" value="K Homology domain, type 1"/>
    <property type="match status" value="1"/>
</dbReference>
<dbReference type="CDD" id="cd22454">
    <property type="entry name" value="KH-I_Mextli_like"/>
    <property type="match status" value="1"/>
</dbReference>
<comment type="caution">
    <text evidence="4">The sequence shown here is derived from an EMBL/GenBank/DDBJ whole genome shotgun (WGS) entry which is preliminary data.</text>
</comment>
<keyword evidence="5" id="KW-1185">Reference proteome</keyword>
<feature type="compositionally biased region" description="Polar residues" evidence="2">
    <location>
        <begin position="299"/>
        <end position="311"/>
    </location>
</feature>
<dbReference type="GO" id="GO:0005737">
    <property type="term" value="C:cytoplasm"/>
    <property type="evidence" value="ECO:0007669"/>
    <property type="project" value="TreeGrafter"/>
</dbReference>
<evidence type="ECO:0000256" key="1">
    <source>
        <dbReference type="PROSITE-ProRule" id="PRU00117"/>
    </source>
</evidence>
<evidence type="ECO:0000256" key="2">
    <source>
        <dbReference type="SAM" id="MobiDB-lite"/>
    </source>
</evidence>
<sequence>MASTQLTPRPRMTKKHEKPRPLKLNLRHSSIDERIATVEDLVSLIDNVASNLSNGFHDPTLQQNIITMCNTLKQCAHQFEPVYKDQLDRAFVAIRNGSQDERLDLTTRIHLLELIELRAKQWRYNDSMDAYYASKLADLNEQSDNMIGVDGMNNQVATLNLTSPQTPPVLGVGEVIKTSGKFTKPTRIPGKNYCKDEVVIRNSDSGKVMGIKGRRVHMIEELSETIISFQRVNPGARERLVQITGTSEEKIHYAKDLIKETIQRNASPVRMGPARAADTSGIGGSSSSLNSSASDESNRLPQQFQQPSQMRSTLLHSLSTNDANIGDYKHTVNVGNHSLKITGSNLNLVRTAKIILDEHFSKWSGDSGIECFDFTDDFPSFPNTPVNNQQVKIPDNNANVNVDAAVKRENSLESNATSESEETFKSTNQTIKEKINNRRNENREMSYELLLLCAKGPYAKRPPANWARIKEECPNIIRKSPIRWFEPDTYKAKVATAGMRTVLSSAEEIDLE</sequence>
<evidence type="ECO:0000313" key="5">
    <source>
        <dbReference type="Proteomes" id="UP000826195"/>
    </source>
</evidence>
<feature type="region of interest" description="Disordered" evidence="2">
    <location>
        <begin position="264"/>
        <end position="311"/>
    </location>
</feature>
<evidence type="ECO:0000313" key="4">
    <source>
        <dbReference type="EMBL" id="KAH0549373.1"/>
    </source>
</evidence>
<keyword evidence="1" id="KW-0694">RNA-binding</keyword>
<organism evidence="4 5">
    <name type="scientific">Cotesia glomerata</name>
    <name type="common">Lepidopteran parasitic wasp</name>
    <name type="synonym">Apanteles glomeratus</name>
    <dbReference type="NCBI Taxonomy" id="32391"/>
    <lineage>
        <taxon>Eukaryota</taxon>
        <taxon>Metazoa</taxon>
        <taxon>Ecdysozoa</taxon>
        <taxon>Arthropoda</taxon>
        <taxon>Hexapoda</taxon>
        <taxon>Insecta</taxon>
        <taxon>Pterygota</taxon>
        <taxon>Neoptera</taxon>
        <taxon>Endopterygota</taxon>
        <taxon>Hymenoptera</taxon>
        <taxon>Apocrita</taxon>
        <taxon>Ichneumonoidea</taxon>
        <taxon>Braconidae</taxon>
        <taxon>Microgastrinae</taxon>
        <taxon>Cotesia</taxon>
    </lineage>
</organism>
<name>A0AAV7ICI9_COTGL</name>